<evidence type="ECO:0000256" key="1">
    <source>
        <dbReference type="ARBA" id="ARBA00004477"/>
    </source>
</evidence>
<dbReference type="GO" id="GO:0004376">
    <property type="term" value="F:GPI mannosyltransferase activity"/>
    <property type="evidence" value="ECO:0007669"/>
    <property type="project" value="InterPro"/>
</dbReference>
<evidence type="ECO:0000256" key="7">
    <source>
        <dbReference type="ARBA" id="ARBA00022824"/>
    </source>
</evidence>
<feature type="transmembrane region" description="Helical" evidence="11">
    <location>
        <begin position="369"/>
        <end position="387"/>
    </location>
</feature>
<accession>A0A0H3DH33</accession>
<keyword evidence="7" id="KW-0256">Endoplasmic reticulum</keyword>
<feature type="transmembrane region" description="Helical" evidence="11">
    <location>
        <begin position="35"/>
        <end position="57"/>
    </location>
</feature>
<keyword evidence="6 11" id="KW-0812">Transmembrane</keyword>
<dbReference type="GO" id="GO:0016020">
    <property type="term" value="C:membrane"/>
    <property type="evidence" value="ECO:0007669"/>
    <property type="project" value="GOC"/>
</dbReference>
<dbReference type="eggNOG" id="COG5542">
    <property type="taxonomic scope" value="Bacteria"/>
</dbReference>
<sequence length="422" mass="46598">MTRTAEPSLTTDQVEPERAETAPAGRRAAWVHGDYARVFAVVLAWNVVLIAVAYLFAPSSPVDEGIPKTGIGSTMSLLAHTYRWDAGNYGEIAVHAYTGSYAPTRAFYPVFPVLVWLVQTVSFGTLGLLAAGFLVNLVATWLAAVALLKIGRHFFDGERAPWLVVAAFLTAPAAFFLHSFYSEAVFCALGFWAYLFALRRQWLWMGLTLIPLTASRITAAVFVGLCFLEFWRSKDWKLRGLLSPNLLWFPAAFLGLGGVLVAMKIQTGDFFASFNALKGVREWSYHQFNPNILGTLWREAKITGHALLGDTPMDAWTLMSHVLPMIGLALLFASSVYVLVALRAKGVPLALFGFASIVMLTMNNNVVSVHRYLLPCLVMYVALVLFGERRPKLRGAVHVVLYANALVCGMIYLRFITGFWSG</sequence>
<evidence type="ECO:0000256" key="3">
    <source>
        <dbReference type="ARBA" id="ARBA00022502"/>
    </source>
</evidence>
<feature type="transmembrane region" description="Helical" evidence="11">
    <location>
        <begin position="126"/>
        <end position="148"/>
    </location>
</feature>
<comment type="pathway">
    <text evidence="2">Glycolipid biosynthesis; glycosylphosphatidylinositol-anchor biosynthesis.</text>
</comment>
<dbReference type="GO" id="GO:0006506">
    <property type="term" value="P:GPI anchor biosynthetic process"/>
    <property type="evidence" value="ECO:0007669"/>
    <property type="project" value="UniProtKB-UniPathway"/>
</dbReference>
<protein>
    <recommendedName>
        <fullName evidence="14">Integral membrane protein</fullName>
    </recommendedName>
</protein>
<dbReference type="Pfam" id="PF04188">
    <property type="entry name" value="Mannosyl_trans2"/>
    <property type="match status" value="1"/>
</dbReference>
<dbReference type="Proteomes" id="UP000000328">
    <property type="component" value="Chromosome"/>
</dbReference>
<dbReference type="EMBL" id="CP002000">
    <property type="protein sequence ID" value="ADJ49497.1"/>
    <property type="molecule type" value="Genomic_DNA"/>
</dbReference>
<feature type="transmembrane region" description="Helical" evidence="11">
    <location>
        <begin position="201"/>
        <end position="225"/>
    </location>
</feature>
<feature type="transmembrane region" description="Helical" evidence="11">
    <location>
        <begin position="318"/>
        <end position="340"/>
    </location>
</feature>
<organism evidence="12 13">
    <name type="scientific">Amycolatopsis mediterranei (strain U-32)</name>
    <dbReference type="NCBI Taxonomy" id="749927"/>
    <lineage>
        <taxon>Bacteria</taxon>
        <taxon>Bacillati</taxon>
        <taxon>Actinomycetota</taxon>
        <taxon>Actinomycetes</taxon>
        <taxon>Pseudonocardiales</taxon>
        <taxon>Pseudonocardiaceae</taxon>
        <taxon>Amycolatopsis</taxon>
    </lineage>
</organism>
<reference evidence="12 13" key="1">
    <citation type="journal article" date="2010" name="Cell Res.">
        <title>Complete genome sequence of the rifamycin SV-producing Amycolatopsis mediterranei U32 revealed its genetic characteristics in phylogeny and metabolism.</title>
        <authorList>
            <person name="Zhao W."/>
            <person name="Zhong Y."/>
            <person name="Yuan H."/>
            <person name="Wang J."/>
            <person name="Zheng H."/>
            <person name="Wang Y."/>
            <person name="Cen X."/>
            <person name="Xu F."/>
            <person name="Bai J."/>
            <person name="Han X."/>
            <person name="Lu G."/>
            <person name="Zhu Y."/>
            <person name="Shao Z."/>
            <person name="Yan H."/>
            <person name="Li C."/>
            <person name="Peng N."/>
            <person name="Zhang Z."/>
            <person name="Zhang Y."/>
            <person name="Lin W."/>
            <person name="Fan Y."/>
            <person name="Qin Z."/>
            <person name="Hu Y."/>
            <person name="Zhu B."/>
            <person name="Wang S."/>
            <person name="Ding X."/>
            <person name="Zhao G.P."/>
        </authorList>
    </citation>
    <scope>NUCLEOTIDE SEQUENCE [LARGE SCALE GENOMIC DNA]</scope>
    <source>
        <strain evidence="13">U-32</strain>
    </source>
</reference>
<dbReference type="GeneID" id="92875414"/>
<dbReference type="PANTHER" id="PTHR12468">
    <property type="entry name" value="GPI MANNOSYLTRANSFERASE 2"/>
    <property type="match status" value="1"/>
</dbReference>
<gene>
    <name evidence="12" type="ordered locus">AMED_7789</name>
</gene>
<evidence type="ECO:0000313" key="12">
    <source>
        <dbReference type="EMBL" id="ADJ49497.1"/>
    </source>
</evidence>
<feature type="compositionally biased region" description="Polar residues" evidence="10">
    <location>
        <begin position="1"/>
        <end position="13"/>
    </location>
</feature>
<dbReference type="HOGENOM" id="CLU_674026_0_0_11"/>
<keyword evidence="9 11" id="KW-0472">Membrane</keyword>
<feature type="transmembrane region" description="Helical" evidence="11">
    <location>
        <begin position="160"/>
        <end position="181"/>
    </location>
</feature>
<evidence type="ECO:0000256" key="4">
    <source>
        <dbReference type="ARBA" id="ARBA00022676"/>
    </source>
</evidence>
<dbReference type="PATRIC" id="fig|749927.5.peg.8094"/>
<evidence type="ECO:0000256" key="9">
    <source>
        <dbReference type="ARBA" id="ARBA00023136"/>
    </source>
</evidence>
<dbReference type="UniPathway" id="UPA00196"/>
<proteinExistence type="predicted"/>
<feature type="transmembrane region" description="Helical" evidence="11">
    <location>
        <begin position="347"/>
        <end position="363"/>
    </location>
</feature>
<comment type="subcellular location">
    <subcellularLocation>
        <location evidence="1">Endoplasmic reticulum membrane</location>
        <topology evidence="1">Multi-pass membrane protein</topology>
    </subcellularLocation>
</comment>
<dbReference type="KEGG" id="amd:AMED_7789"/>
<evidence type="ECO:0008006" key="14">
    <source>
        <dbReference type="Google" id="ProtNLM"/>
    </source>
</evidence>
<feature type="transmembrane region" description="Helical" evidence="11">
    <location>
        <begin position="246"/>
        <end position="265"/>
    </location>
</feature>
<evidence type="ECO:0000256" key="5">
    <source>
        <dbReference type="ARBA" id="ARBA00022679"/>
    </source>
</evidence>
<evidence type="ECO:0000256" key="11">
    <source>
        <dbReference type="SAM" id="Phobius"/>
    </source>
</evidence>
<dbReference type="RefSeq" id="WP_013229536.1">
    <property type="nucleotide sequence ID" value="NC_014318.1"/>
</dbReference>
<keyword evidence="5" id="KW-0808">Transferase</keyword>
<keyword evidence="3" id="KW-0337">GPI-anchor biosynthesis</keyword>
<feature type="transmembrane region" description="Helical" evidence="11">
    <location>
        <begin position="399"/>
        <end position="420"/>
    </location>
</feature>
<evidence type="ECO:0000256" key="6">
    <source>
        <dbReference type="ARBA" id="ARBA00022692"/>
    </source>
</evidence>
<dbReference type="InterPro" id="IPR007315">
    <property type="entry name" value="PIG-V/Gpi18"/>
</dbReference>
<dbReference type="GO" id="GO:0031501">
    <property type="term" value="C:mannosyltransferase complex"/>
    <property type="evidence" value="ECO:0007669"/>
    <property type="project" value="TreeGrafter"/>
</dbReference>
<name>A0A0H3DH33_AMYMU</name>
<keyword evidence="8 11" id="KW-1133">Transmembrane helix</keyword>
<keyword evidence="4" id="KW-0328">Glycosyltransferase</keyword>
<evidence type="ECO:0000256" key="8">
    <source>
        <dbReference type="ARBA" id="ARBA00022989"/>
    </source>
</evidence>
<dbReference type="GO" id="GO:0000009">
    <property type="term" value="F:alpha-1,6-mannosyltransferase activity"/>
    <property type="evidence" value="ECO:0007669"/>
    <property type="project" value="InterPro"/>
</dbReference>
<feature type="region of interest" description="Disordered" evidence="10">
    <location>
        <begin position="1"/>
        <end position="23"/>
    </location>
</feature>
<evidence type="ECO:0000256" key="10">
    <source>
        <dbReference type="SAM" id="MobiDB-lite"/>
    </source>
</evidence>
<evidence type="ECO:0000256" key="2">
    <source>
        <dbReference type="ARBA" id="ARBA00004687"/>
    </source>
</evidence>
<dbReference type="AlphaFoldDB" id="A0A0H3DH33"/>
<evidence type="ECO:0000313" key="13">
    <source>
        <dbReference type="Proteomes" id="UP000000328"/>
    </source>
</evidence>
<dbReference type="PANTHER" id="PTHR12468:SF2">
    <property type="entry name" value="GPI MANNOSYLTRANSFERASE 2"/>
    <property type="match status" value="1"/>
</dbReference>
<dbReference type="OrthoDB" id="4693546at2"/>